<dbReference type="PANTHER" id="PTHR36933:SF1">
    <property type="entry name" value="SLL0788 PROTEIN"/>
    <property type="match status" value="1"/>
</dbReference>
<feature type="region of interest" description="Disordered" evidence="1">
    <location>
        <begin position="30"/>
        <end position="53"/>
    </location>
</feature>
<dbReference type="EMBL" id="JAKRKC020000003">
    <property type="protein sequence ID" value="MCK2221181.1"/>
    <property type="molecule type" value="Genomic_DNA"/>
</dbReference>
<dbReference type="Pfam" id="PF03713">
    <property type="entry name" value="DUF305"/>
    <property type="match status" value="1"/>
</dbReference>
<reference evidence="3 4" key="1">
    <citation type="submission" date="2022-04" db="EMBL/GenBank/DDBJ databases">
        <title>Genome draft of Actinomadura sp. ATCC 31491.</title>
        <authorList>
            <person name="Shi X."/>
            <person name="Du Y."/>
        </authorList>
    </citation>
    <scope>NUCLEOTIDE SEQUENCE [LARGE SCALE GENOMIC DNA]</scope>
    <source>
        <strain evidence="3 4">ATCC 31491</strain>
    </source>
</reference>
<accession>A0ABT0G9C5</accession>
<feature type="domain" description="DUF305" evidence="2">
    <location>
        <begin position="75"/>
        <end position="216"/>
    </location>
</feature>
<sequence>MLDNISQGGWVRSALNVIAVTLIVLSGCSSGPPPAPRADATAPVLAPGRPGEQARTLAPSEAATAVPSSTPNAADVTYVQDMIVHHRQALDMALLAPNRARSAKVKSMAERIKAAQGPEIQFMTGWLREQGQKEPDHHAAHDGMPGMATPEQLESLKAATGTAFDRLFLQLMINHHLGAIKMCEQVLSTGSHQRIEELASEVSVEQSAEIRRMQQIGGELPPG</sequence>
<proteinExistence type="predicted"/>
<dbReference type="PANTHER" id="PTHR36933">
    <property type="entry name" value="SLL0788 PROTEIN"/>
    <property type="match status" value="1"/>
</dbReference>
<dbReference type="Gene3D" id="1.20.1260.10">
    <property type="match status" value="1"/>
</dbReference>
<evidence type="ECO:0000313" key="4">
    <source>
        <dbReference type="Proteomes" id="UP001317259"/>
    </source>
</evidence>
<dbReference type="InterPro" id="IPR012347">
    <property type="entry name" value="Ferritin-like"/>
</dbReference>
<comment type="caution">
    <text evidence="3">The sequence shown here is derived from an EMBL/GenBank/DDBJ whole genome shotgun (WGS) entry which is preliminary data.</text>
</comment>
<gene>
    <name evidence="3" type="ORF">MF672_046380</name>
</gene>
<dbReference type="RefSeq" id="WP_242374927.1">
    <property type="nucleotide sequence ID" value="NZ_JAKRKC020000003.1"/>
</dbReference>
<protein>
    <submittedName>
        <fullName evidence="3">DUF305 domain-containing protein</fullName>
    </submittedName>
</protein>
<organism evidence="3 4">
    <name type="scientific">Actinomadura luzonensis</name>
    <dbReference type="NCBI Taxonomy" id="2805427"/>
    <lineage>
        <taxon>Bacteria</taxon>
        <taxon>Bacillati</taxon>
        <taxon>Actinomycetota</taxon>
        <taxon>Actinomycetes</taxon>
        <taxon>Streptosporangiales</taxon>
        <taxon>Thermomonosporaceae</taxon>
        <taxon>Actinomadura</taxon>
    </lineage>
</organism>
<evidence type="ECO:0000259" key="2">
    <source>
        <dbReference type="Pfam" id="PF03713"/>
    </source>
</evidence>
<evidence type="ECO:0000313" key="3">
    <source>
        <dbReference type="EMBL" id="MCK2221181.1"/>
    </source>
</evidence>
<dbReference type="Proteomes" id="UP001317259">
    <property type="component" value="Unassembled WGS sequence"/>
</dbReference>
<keyword evidence="4" id="KW-1185">Reference proteome</keyword>
<evidence type="ECO:0000256" key="1">
    <source>
        <dbReference type="SAM" id="MobiDB-lite"/>
    </source>
</evidence>
<dbReference type="InterPro" id="IPR005183">
    <property type="entry name" value="DUF305_CopM-like"/>
</dbReference>
<name>A0ABT0G9C5_9ACTN</name>